<gene>
    <name evidence="2" type="ORF">H8R02_27400</name>
</gene>
<comment type="caution">
    <text evidence="2">The sequence shown here is derived from an EMBL/GenBank/DDBJ whole genome shotgun (WGS) entry which is preliminary data.</text>
</comment>
<dbReference type="InterPro" id="IPR042100">
    <property type="entry name" value="Bug_dom1"/>
</dbReference>
<dbReference type="AlphaFoldDB" id="A0A923MEQ5"/>
<dbReference type="Gene3D" id="3.40.190.10">
    <property type="entry name" value="Periplasmic binding protein-like II"/>
    <property type="match status" value="1"/>
</dbReference>
<dbReference type="PANTHER" id="PTHR42928:SF5">
    <property type="entry name" value="BLR1237 PROTEIN"/>
    <property type="match status" value="1"/>
</dbReference>
<dbReference type="CDD" id="cd07012">
    <property type="entry name" value="PBP2_Bug_TTT"/>
    <property type="match status" value="1"/>
</dbReference>
<dbReference type="EMBL" id="JACORU010000015">
    <property type="protein sequence ID" value="MBC5768221.1"/>
    <property type="molecule type" value="Genomic_DNA"/>
</dbReference>
<sequence>MQRAQNILTVASPGRRTLLKAAGVAATGTLFGRRVLAQDNVTRIVVPFPAGNPIDAIARVLAEALRQSTGRNYIVDNKAGAAGIIGTSEVARSRPDGSTMLFTTGGHNTNAVLYSKLPYDVSRDFTPITQLLVSPGFVLLTRADSRFKTLADVLAEAKAKPGTVSYASWGPGNTTHLVGALFARAARVDLMHVPYKGSPFPDLLGGHVDLTWFGTSPSMQLIQEGKVRALAISWPQRIPELPNVPSVAEFGFKDVDIPSWGGLFGPAGMPAALVQSIHADVVAASRRPEYVAAMKTMGATITNMAPQQFAELNAEELRRHRKDIGPLAIKLD</sequence>
<dbReference type="SUPFAM" id="SSF53850">
    <property type="entry name" value="Periplasmic binding protein-like II"/>
    <property type="match status" value="1"/>
</dbReference>
<evidence type="ECO:0000256" key="1">
    <source>
        <dbReference type="ARBA" id="ARBA00006987"/>
    </source>
</evidence>
<dbReference type="PANTHER" id="PTHR42928">
    <property type="entry name" value="TRICARBOXYLATE-BINDING PROTEIN"/>
    <property type="match status" value="1"/>
</dbReference>
<keyword evidence="3" id="KW-1185">Reference proteome</keyword>
<proteinExistence type="inferred from homology"/>
<dbReference type="Pfam" id="PF03401">
    <property type="entry name" value="TctC"/>
    <property type="match status" value="1"/>
</dbReference>
<dbReference type="PIRSF" id="PIRSF017082">
    <property type="entry name" value="YflP"/>
    <property type="match status" value="1"/>
</dbReference>
<dbReference type="Proteomes" id="UP000596827">
    <property type="component" value="Unassembled WGS sequence"/>
</dbReference>
<reference evidence="2" key="1">
    <citation type="submission" date="2020-08" db="EMBL/GenBank/DDBJ databases">
        <title>Ramlibacter sp. GTP1 16S ribosomal RNA gene genome sequencing and assembly.</title>
        <authorList>
            <person name="Kang M."/>
        </authorList>
    </citation>
    <scope>NUCLEOTIDE SEQUENCE</scope>
    <source>
        <strain evidence="2">GTP1</strain>
    </source>
</reference>
<organism evidence="2 3">
    <name type="scientific">Ramlibacter albus</name>
    <dbReference type="NCBI Taxonomy" id="2079448"/>
    <lineage>
        <taxon>Bacteria</taxon>
        <taxon>Pseudomonadati</taxon>
        <taxon>Pseudomonadota</taxon>
        <taxon>Betaproteobacteria</taxon>
        <taxon>Burkholderiales</taxon>
        <taxon>Comamonadaceae</taxon>
        <taxon>Ramlibacter</taxon>
    </lineage>
</organism>
<protein>
    <submittedName>
        <fullName evidence="2">Tripartite tricarboxylate transporter substrate binding protein</fullName>
    </submittedName>
</protein>
<comment type="similarity">
    <text evidence="1">Belongs to the UPF0065 (bug) family.</text>
</comment>
<dbReference type="RefSeq" id="WP_187084753.1">
    <property type="nucleotide sequence ID" value="NZ_JACORU010000015.1"/>
</dbReference>
<accession>A0A923MEQ5</accession>
<dbReference type="InterPro" id="IPR005064">
    <property type="entry name" value="BUG"/>
</dbReference>
<evidence type="ECO:0000313" key="3">
    <source>
        <dbReference type="Proteomes" id="UP000596827"/>
    </source>
</evidence>
<evidence type="ECO:0000313" key="2">
    <source>
        <dbReference type="EMBL" id="MBC5768221.1"/>
    </source>
</evidence>
<name>A0A923MEQ5_9BURK</name>
<dbReference type="Gene3D" id="3.40.190.150">
    <property type="entry name" value="Bordetella uptake gene, domain 1"/>
    <property type="match status" value="1"/>
</dbReference>